<reference evidence="4 5" key="1">
    <citation type="submission" date="2016-10" db="EMBL/GenBank/DDBJ databases">
        <authorList>
            <person name="de Groot N.N."/>
        </authorList>
    </citation>
    <scope>NUCLEOTIDE SEQUENCE [LARGE SCALE GENOMIC DNA]</scope>
    <source>
        <strain evidence="4 5">DSM 12272</strain>
    </source>
</reference>
<feature type="transmembrane region" description="Helical" evidence="2">
    <location>
        <begin position="160"/>
        <end position="179"/>
    </location>
</feature>
<evidence type="ECO:0000313" key="5">
    <source>
        <dbReference type="Proteomes" id="UP000198597"/>
    </source>
</evidence>
<keyword evidence="2" id="KW-0812">Transmembrane</keyword>
<sequence>MEQKSKYKSISKFIIICIFVAYIAIIFKIVVFKYHGFIDIFSKKSVSFTSLNLIPFKLWADFFENASGMGWAWAISNLFGNIIIFIPLGYLLPLIFKKAKNILPVACMAFVFSLVLESLQYVLAIGSSDIDDIILNTLGGVIGYLCYKIVAKVLVTNKKIYIGTIILTVLFLVSGFTVAKYEFGNMLGITKFEQEVIGGDVIPESRADYIGAFISYDDNIINMYDGMIVDSNVDTSLMEKLNVKVNKNTKIYLNTMKSKENKMTAEYNEYTDPVSSIEKNSTLSIWGKEVDGTIVAEIIVIQKPIINQEESTITHTEDKRNKKTTDNRSKDDIQIPEEKSDIEGCFKEYENDVIIINRIDNFESGESTISVSSDIKVKIKVQDDTNYIIKVITSAGEVRSIKSTSIDDMKKGDKLDVWGASVDGALIADKIVIIRIE</sequence>
<keyword evidence="5" id="KW-1185">Reference proteome</keyword>
<proteinExistence type="predicted"/>
<dbReference type="RefSeq" id="WP_089964608.1">
    <property type="nucleotide sequence ID" value="NZ_FNJM01000001.1"/>
</dbReference>
<feature type="domain" description="VanZ-like" evidence="3">
    <location>
        <begin position="19"/>
        <end position="150"/>
    </location>
</feature>
<dbReference type="PANTHER" id="PTHR36834:SF2">
    <property type="entry name" value="MEMBRANE PROTEIN"/>
    <property type="match status" value="1"/>
</dbReference>
<dbReference type="AlphaFoldDB" id="A0A1H0L5F2"/>
<keyword evidence="2" id="KW-1133">Transmembrane helix</keyword>
<dbReference type="OrthoDB" id="9805025at2"/>
<feature type="region of interest" description="Disordered" evidence="1">
    <location>
        <begin position="312"/>
        <end position="337"/>
    </location>
</feature>
<dbReference type="InterPro" id="IPR053150">
    <property type="entry name" value="Teicoplanin_resist-assoc"/>
</dbReference>
<keyword evidence="2" id="KW-0472">Membrane</keyword>
<feature type="transmembrane region" description="Helical" evidence="2">
    <location>
        <begin position="12"/>
        <end position="32"/>
    </location>
</feature>
<name>A0A1H0L5F2_9CLOT</name>
<feature type="compositionally biased region" description="Basic and acidic residues" evidence="1">
    <location>
        <begin position="315"/>
        <end position="337"/>
    </location>
</feature>
<dbReference type="PANTHER" id="PTHR36834">
    <property type="entry name" value="MEMBRANE PROTEIN-RELATED"/>
    <property type="match status" value="1"/>
</dbReference>
<feature type="transmembrane region" description="Helical" evidence="2">
    <location>
        <begin position="71"/>
        <end position="95"/>
    </location>
</feature>
<dbReference type="EMBL" id="FNJM01000001">
    <property type="protein sequence ID" value="SDO63302.1"/>
    <property type="molecule type" value="Genomic_DNA"/>
</dbReference>
<protein>
    <submittedName>
        <fullName evidence="4">Glycopeptide antibiotics resistance protein</fullName>
    </submittedName>
</protein>
<organism evidence="4 5">
    <name type="scientific">Clostridium gasigenes</name>
    <dbReference type="NCBI Taxonomy" id="94869"/>
    <lineage>
        <taxon>Bacteria</taxon>
        <taxon>Bacillati</taxon>
        <taxon>Bacillota</taxon>
        <taxon>Clostridia</taxon>
        <taxon>Eubacteriales</taxon>
        <taxon>Clostridiaceae</taxon>
        <taxon>Clostridium</taxon>
    </lineage>
</organism>
<gene>
    <name evidence="4" type="ORF">SAMN04488529_1012</name>
</gene>
<feature type="transmembrane region" description="Helical" evidence="2">
    <location>
        <begin position="102"/>
        <end position="121"/>
    </location>
</feature>
<dbReference type="InterPro" id="IPR006976">
    <property type="entry name" value="VanZ-like"/>
</dbReference>
<feature type="transmembrane region" description="Helical" evidence="2">
    <location>
        <begin position="133"/>
        <end position="151"/>
    </location>
</feature>
<accession>A0A1H0L5F2</accession>
<dbReference type="Proteomes" id="UP000198597">
    <property type="component" value="Unassembled WGS sequence"/>
</dbReference>
<evidence type="ECO:0000256" key="1">
    <source>
        <dbReference type="SAM" id="MobiDB-lite"/>
    </source>
</evidence>
<evidence type="ECO:0000256" key="2">
    <source>
        <dbReference type="SAM" id="Phobius"/>
    </source>
</evidence>
<dbReference type="Pfam" id="PF04892">
    <property type="entry name" value="VanZ"/>
    <property type="match status" value="1"/>
</dbReference>
<evidence type="ECO:0000313" key="4">
    <source>
        <dbReference type="EMBL" id="SDO63302.1"/>
    </source>
</evidence>
<evidence type="ECO:0000259" key="3">
    <source>
        <dbReference type="Pfam" id="PF04892"/>
    </source>
</evidence>